<keyword evidence="1" id="KW-0812">Transmembrane</keyword>
<keyword evidence="1" id="KW-0472">Membrane</keyword>
<dbReference type="AlphaFoldDB" id="A0A0C3B757"/>
<proteinExistence type="predicted"/>
<organism evidence="2 3">
    <name type="scientific">Serendipita vermifera MAFF 305830</name>
    <dbReference type="NCBI Taxonomy" id="933852"/>
    <lineage>
        <taxon>Eukaryota</taxon>
        <taxon>Fungi</taxon>
        <taxon>Dikarya</taxon>
        <taxon>Basidiomycota</taxon>
        <taxon>Agaricomycotina</taxon>
        <taxon>Agaricomycetes</taxon>
        <taxon>Sebacinales</taxon>
        <taxon>Serendipitaceae</taxon>
        <taxon>Serendipita</taxon>
    </lineage>
</organism>
<reference evidence="2 3" key="1">
    <citation type="submission" date="2014-04" db="EMBL/GenBank/DDBJ databases">
        <authorList>
            <consortium name="DOE Joint Genome Institute"/>
            <person name="Kuo A."/>
            <person name="Zuccaro A."/>
            <person name="Kohler A."/>
            <person name="Nagy L.G."/>
            <person name="Floudas D."/>
            <person name="Copeland A."/>
            <person name="Barry K.W."/>
            <person name="Cichocki N."/>
            <person name="Veneault-Fourrey C."/>
            <person name="LaButti K."/>
            <person name="Lindquist E.A."/>
            <person name="Lipzen A."/>
            <person name="Lundell T."/>
            <person name="Morin E."/>
            <person name="Murat C."/>
            <person name="Sun H."/>
            <person name="Tunlid A."/>
            <person name="Henrissat B."/>
            <person name="Grigoriev I.V."/>
            <person name="Hibbett D.S."/>
            <person name="Martin F."/>
            <person name="Nordberg H.P."/>
            <person name="Cantor M.N."/>
            <person name="Hua S.X."/>
        </authorList>
    </citation>
    <scope>NUCLEOTIDE SEQUENCE [LARGE SCALE GENOMIC DNA]</scope>
    <source>
        <strain evidence="2 3">MAFF 305830</strain>
    </source>
</reference>
<feature type="transmembrane region" description="Helical" evidence="1">
    <location>
        <begin position="70"/>
        <end position="89"/>
    </location>
</feature>
<accession>A0A0C3B757</accession>
<name>A0A0C3B757_SERVB</name>
<dbReference type="HOGENOM" id="CLU_1856528_0_0_1"/>
<gene>
    <name evidence="2" type="ORF">M408DRAFT_172093</name>
</gene>
<keyword evidence="3" id="KW-1185">Reference proteome</keyword>
<reference evidence="3" key="2">
    <citation type="submission" date="2015-01" db="EMBL/GenBank/DDBJ databases">
        <title>Evolutionary Origins and Diversification of the Mycorrhizal Mutualists.</title>
        <authorList>
            <consortium name="DOE Joint Genome Institute"/>
            <consortium name="Mycorrhizal Genomics Consortium"/>
            <person name="Kohler A."/>
            <person name="Kuo A."/>
            <person name="Nagy L.G."/>
            <person name="Floudas D."/>
            <person name="Copeland A."/>
            <person name="Barry K.W."/>
            <person name="Cichocki N."/>
            <person name="Veneault-Fourrey C."/>
            <person name="LaButti K."/>
            <person name="Lindquist E.A."/>
            <person name="Lipzen A."/>
            <person name="Lundell T."/>
            <person name="Morin E."/>
            <person name="Murat C."/>
            <person name="Riley R."/>
            <person name="Ohm R."/>
            <person name="Sun H."/>
            <person name="Tunlid A."/>
            <person name="Henrissat B."/>
            <person name="Grigoriev I.V."/>
            <person name="Hibbett D.S."/>
            <person name="Martin F."/>
        </authorList>
    </citation>
    <scope>NUCLEOTIDE SEQUENCE [LARGE SCALE GENOMIC DNA]</scope>
    <source>
        <strain evidence="3">MAFF 305830</strain>
    </source>
</reference>
<evidence type="ECO:0000313" key="2">
    <source>
        <dbReference type="EMBL" id="KIM27306.1"/>
    </source>
</evidence>
<evidence type="ECO:0000313" key="3">
    <source>
        <dbReference type="Proteomes" id="UP000054097"/>
    </source>
</evidence>
<feature type="transmembrane region" description="Helical" evidence="1">
    <location>
        <begin position="95"/>
        <end position="115"/>
    </location>
</feature>
<evidence type="ECO:0000256" key="1">
    <source>
        <dbReference type="SAM" id="Phobius"/>
    </source>
</evidence>
<dbReference type="Proteomes" id="UP000054097">
    <property type="component" value="Unassembled WGS sequence"/>
</dbReference>
<dbReference type="EMBL" id="KN824300">
    <property type="protein sequence ID" value="KIM27306.1"/>
    <property type="molecule type" value="Genomic_DNA"/>
</dbReference>
<protein>
    <submittedName>
        <fullName evidence="2">Uncharacterized protein</fullName>
    </submittedName>
</protein>
<keyword evidence="1" id="KW-1133">Transmembrane helix</keyword>
<sequence length="138" mass="15923">MLFSFFSSPLYGQSIRHRPHDGVSTPHNTPPFSSHTHDGTFHEVDSGASHYDDHSRHATLLLFLLILRRLVFPLTPNSVFVFLVFFLLFPELSKFSYYTCFLHIVYICANVYVIFEGKTFNLLRLFGRLSCSCLSLRS</sequence>